<reference evidence="2" key="1">
    <citation type="journal article" date="2019" name="bioRxiv">
        <title>The Genome of the Zebra Mussel, Dreissena polymorpha: A Resource for Invasive Species Research.</title>
        <authorList>
            <person name="McCartney M.A."/>
            <person name="Auch B."/>
            <person name="Kono T."/>
            <person name="Mallez S."/>
            <person name="Zhang Y."/>
            <person name="Obille A."/>
            <person name="Becker A."/>
            <person name="Abrahante J.E."/>
            <person name="Garbe J."/>
            <person name="Badalamenti J.P."/>
            <person name="Herman A."/>
            <person name="Mangelson H."/>
            <person name="Liachko I."/>
            <person name="Sullivan S."/>
            <person name="Sone E.D."/>
            <person name="Koren S."/>
            <person name="Silverstein K.A.T."/>
            <person name="Beckman K.B."/>
            <person name="Gohl D.M."/>
        </authorList>
    </citation>
    <scope>NUCLEOTIDE SEQUENCE</scope>
    <source>
        <strain evidence="2">Duluth1</strain>
        <tissue evidence="2">Whole animal</tissue>
    </source>
</reference>
<gene>
    <name evidence="2" type="ORF">DPMN_014963</name>
</gene>
<proteinExistence type="predicted"/>
<comment type="caution">
    <text evidence="2">The sequence shown here is derived from an EMBL/GenBank/DDBJ whole genome shotgun (WGS) entry which is preliminary data.</text>
</comment>
<feature type="region of interest" description="Disordered" evidence="1">
    <location>
        <begin position="1"/>
        <end position="43"/>
    </location>
</feature>
<organism evidence="2 3">
    <name type="scientific">Dreissena polymorpha</name>
    <name type="common">Zebra mussel</name>
    <name type="synonym">Mytilus polymorpha</name>
    <dbReference type="NCBI Taxonomy" id="45954"/>
    <lineage>
        <taxon>Eukaryota</taxon>
        <taxon>Metazoa</taxon>
        <taxon>Spiralia</taxon>
        <taxon>Lophotrochozoa</taxon>
        <taxon>Mollusca</taxon>
        <taxon>Bivalvia</taxon>
        <taxon>Autobranchia</taxon>
        <taxon>Heteroconchia</taxon>
        <taxon>Euheterodonta</taxon>
        <taxon>Imparidentia</taxon>
        <taxon>Neoheterodontei</taxon>
        <taxon>Myida</taxon>
        <taxon>Dreissenoidea</taxon>
        <taxon>Dreissenidae</taxon>
        <taxon>Dreissena</taxon>
    </lineage>
</organism>
<keyword evidence="3" id="KW-1185">Reference proteome</keyword>
<dbReference type="Proteomes" id="UP000828390">
    <property type="component" value="Unassembled WGS sequence"/>
</dbReference>
<sequence>MPNRNSRIIPSAKSSSSSSSADSDVPILFTRKRPRQVSSDEDDVFTMAISSRLSQSNRKQFSED</sequence>
<dbReference type="EMBL" id="JAIWYP010000001">
    <property type="protein sequence ID" value="KAH3890874.1"/>
    <property type="molecule type" value="Genomic_DNA"/>
</dbReference>
<protein>
    <submittedName>
        <fullName evidence="2">Uncharacterized protein</fullName>
    </submittedName>
</protein>
<evidence type="ECO:0000256" key="1">
    <source>
        <dbReference type="SAM" id="MobiDB-lite"/>
    </source>
</evidence>
<evidence type="ECO:0000313" key="2">
    <source>
        <dbReference type="EMBL" id="KAH3890874.1"/>
    </source>
</evidence>
<accession>A0A9D4NBT8</accession>
<evidence type="ECO:0000313" key="3">
    <source>
        <dbReference type="Proteomes" id="UP000828390"/>
    </source>
</evidence>
<feature type="compositionally biased region" description="Low complexity" evidence="1">
    <location>
        <begin position="11"/>
        <end position="24"/>
    </location>
</feature>
<dbReference type="AlphaFoldDB" id="A0A9D4NBT8"/>
<name>A0A9D4NBT8_DREPO</name>
<reference evidence="2" key="2">
    <citation type="submission" date="2020-11" db="EMBL/GenBank/DDBJ databases">
        <authorList>
            <person name="McCartney M.A."/>
            <person name="Auch B."/>
            <person name="Kono T."/>
            <person name="Mallez S."/>
            <person name="Becker A."/>
            <person name="Gohl D.M."/>
            <person name="Silverstein K.A.T."/>
            <person name="Koren S."/>
            <person name="Bechman K.B."/>
            <person name="Herman A."/>
            <person name="Abrahante J.E."/>
            <person name="Garbe J."/>
        </authorList>
    </citation>
    <scope>NUCLEOTIDE SEQUENCE</scope>
    <source>
        <strain evidence="2">Duluth1</strain>
        <tissue evidence="2">Whole animal</tissue>
    </source>
</reference>